<sequence>MNDHTEFDAEGYARGTAALVGLALDPRHLPGITANLRLAARMAAAVQGLPLTPADEPAPIFVAGRDAPG</sequence>
<dbReference type="InterPro" id="IPR025148">
    <property type="entry name" value="AtzG-like"/>
</dbReference>
<dbReference type="EMBL" id="CADCTL010000141">
    <property type="protein sequence ID" value="CAA9250153.1"/>
    <property type="molecule type" value="Genomic_DNA"/>
</dbReference>
<name>A0A6J4IGV9_9PROT</name>
<proteinExistence type="predicted"/>
<evidence type="ECO:0000313" key="1">
    <source>
        <dbReference type="EMBL" id="CAA9250153.1"/>
    </source>
</evidence>
<gene>
    <name evidence="1" type="ORF">AVDCRST_MAG04-2010</name>
</gene>
<protein>
    <recommendedName>
        <fullName evidence="2">DUF4089 domain-containing protein</fullName>
    </recommendedName>
</protein>
<evidence type="ECO:0008006" key="2">
    <source>
        <dbReference type="Google" id="ProtNLM"/>
    </source>
</evidence>
<dbReference type="AlphaFoldDB" id="A0A6J4IGV9"/>
<accession>A0A6J4IGV9</accession>
<reference evidence="1" key="1">
    <citation type="submission" date="2020-02" db="EMBL/GenBank/DDBJ databases">
        <authorList>
            <person name="Meier V. D."/>
        </authorList>
    </citation>
    <scope>NUCLEOTIDE SEQUENCE</scope>
    <source>
        <strain evidence="1">AVDCRST_MAG04</strain>
    </source>
</reference>
<organism evidence="1">
    <name type="scientific">uncultured Acetobacteraceae bacterium</name>
    <dbReference type="NCBI Taxonomy" id="169975"/>
    <lineage>
        <taxon>Bacteria</taxon>
        <taxon>Pseudomonadati</taxon>
        <taxon>Pseudomonadota</taxon>
        <taxon>Alphaproteobacteria</taxon>
        <taxon>Acetobacterales</taxon>
        <taxon>Acetobacteraceae</taxon>
        <taxon>environmental samples</taxon>
    </lineage>
</organism>
<dbReference type="Pfam" id="PF13318">
    <property type="entry name" value="AtzG-like"/>
    <property type="match status" value="1"/>
</dbReference>